<evidence type="ECO:0000313" key="2">
    <source>
        <dbReference type="EMBL" id="XDQ36472.1"/>
    </source>
</evidence>
<dbReference type="InterPro" id="IPR051604">
    <property type="entry name" value="Ergot_Alk_Oxidoreductase"/>
</dbReference>
<proteinExistence type="predicted"/>
<dbReference type="InterPro" id="IPR036291">
    <property type="entry name" value="NAD(P)-bd_dom_sf"/>
</dbReference>
<dbReference type="PANTHER" id="PTHR43162">
    <property type="match status" value="1"/>
</dbReference>
<protein>
    <submittedName>
        <fullName evidence="2">NAD(P)H-binding protein</fullName>
    </submittedName>
</protein>
<sequence length="277" mass="29433">MILVTGATGNTGSALVKELRAIGAGPLRGLTRDAMRVVFPEGVEAVEGDLARAASLKPALDGVRSLFLVSRVGADAEILDAARQAGVDHVVLVSSITVLTHPHLGPAEENLAVERLLKDSGMAWTILRPTQFASNALWWAEAIRAHEAVRLPYADIGLPTIHPADIASVARVALTGPGHRGQTYALTGPERITARQQVAAIARTLGREVPLAEISRVEAHRDMAAFMGDEAADAVLDVTGGDANDELLMVRDTVSRVVGAPARTFRQWAEEHTAAFR</sequence>
<dbReference type="RefSeq" id="WP_369171053.1">
    <property type="nucleotide sequence ID" value="NZ_CP163439.1"/>
</dbReference>
<dbReference type="PANTHER" id="PTHR43162:SF1">
    <property type="entry name" value="PRESTALK A DIFFERENTIATION PROTEIN A"/>
    <property type="match status" value="1"/>
</dbReference>
<reference evidence="2" key="1">
    <citation type="submission" date="2024-07" db="EMBL/GenBank/DDBJ databases">
        <authorList>
            <person name="Yu S.T."/>
        </authorList>
    </citation>
    <scope>NUCLEOTIDE SEQUENCE</scope>
    <source>
        <strain evidence="2">R28</strain>
    </source>
</reference>
<dbReference type="InterPro" id="IPR016040">
    <property type="entry name" value="NAD(P)-bd_dom"/>
</dbReference>
<dbReference type="EMBL" id="CP163439">
    <property type="protein sequence ID" value="XDQ36472.1"/>
    <property type="molecule type" value="Genomic_DNA"/>
</dbReference>
<accession>A0AB39Q2D7</accession>
<dbReference type="Gene3D" id="3.40.50.720">
    <property type="entry name" value="NAD(P)-binding Rossmann-like Domain"/>
    <property type="match status" value="1"/>
</dbReference>
<dbReference type="Pfam" id="PF13460">
    <property type="entry name" value="NAD_binding_10"/>
    <property type="match status" value="1"/>
</dbReference>
<gene>
    <name evidence="2" type="ORF">AB5J49_25795</name>
</gene>
<dbReference type="Gene3D" id="3.90.25.10">
    <property type="entry name" value="UDP-galactose 4-epimerase, domain 1"/>
    <property type="match status" value="1"/>
</dbReference>
<name>A0AB39Q2D7_9ACTN</name>
<dbReference type="SUPFAM" id="SSF51735">
    <property type="entry name" value="NAD(P)-binding Rossmann-fold domains"/>
    <property type="match status" value="1"/>
</dbReference>
<evidence type="ECO:0000259" key="1">
    <source>
        <dbReference type="Pfam" id="PF13460"/>
    </source>
</evidence>
<feature type="domain" description="NAD(P)-binding" evidence="1">
    <location>
        <begin position="6"/>
        <end position="136"/>
    </location>
</feature>
<organism evidence="2">
    <name type="scientific">Streptomyces sp. R28</name>
    <dbReference type="NCBI Taxonomy" id="3238628"/>
    <lineage>
        <taxon>Bacteria</taxon>
        <taxon>Bacillati</taxon>
        <taxon>Actinomycetota</taxon>
        <taxon>Actinomycetes</taxon>
        <taxon>Kitasatosporales</taxon>
        <taxon>Streptomycetaceae</taxon>
        <taxon>Streptomyces</taxon>
    </lineage>
</organism>
<dbReference type="AlphaFoldDB" id="A0AB39Q2D7"/>